<dbReference type="Pfam" id="PF00534">
    <property type="entry name" value="Glycos_transf_1"/>
    <property type="match status" value="1"/>
</dbReference>
<feature type="domain" description="Glycosyl transferase family 1" evidence="2">
    <location>
        <begin position="170"/>
        <end position="326"/>
    </location>
</feature>
<name>A0A9X0W8K6_9GAMM</name>
<dbReference type="CDD" id="cd03801">
    <property type="entry name" value="GT4_PimA-like"/>
    <property type="match status" value="1"/>
</dbReference>
<dbReference type="AlphaFoldDB" id="A0A9X0W8K6"/>
<dbReference type="Gene3D" id="3.40.50.2000">
    <property type="entry name" value="Glycogen Phosphorylase B"/>
    <property type="match status" value="2"/>
</dbReference>
<dbReference type="Proteomes" id="UP001138768">
    <property type="component" value="Unassembled WGS sequence"/>
</dbReference>
<reference evidence="3 4" key="1">
    <citation type="journal article" date="2020" name="Microorganisms">
        <title>Osmotic Adaptation and Compatible Solute Biosynthesis of Phototrophic Bacteria as Revealed from Genome Analyses.</title>
        <authorList>
            <person name="Imhoff J.F."/>
            <person name="Rahn T."/>
            <person name="Kunzel S."/>
            <person name="Keller A."/>
            <person name="Neulinger S.C."/>
        </authorList>
    </citation>
    <scope>NUCLEOTIDE SEQUENCE [LARGE SCALE GENOMIC DNA]</scope>
    <source>
        <strain evidence="3 4">DSM 25653</strain>
    </source>
</reference>
<dbReference type="InterPro" id="IPR001296">
    <property type="entry name" value="Glyco_trans_1"/>
</dbReference>
<dbReference type="EMBL" id="NRRY01000014">
    <property type="protein sequence ID" value="MBK1618817.1"/>
    <property type="molecule type" value="Genomic_DNA"/>
</dbReference>
<dbReference type="SUPFAM" id="SSF53756">
    <property type="entry name" value="UDP-Glycosyltransferase/glycogen phosphorylase"/>
    <property type="match status" value="1"/>
</dbReference>
<gene>
    <name evidence="3" type="ORF">CKO42_10305</name>
</gene>
<evidence type="ECO:0000256" key="1">
    <source>
        <dbReference type="ARBA" id="ARBA00022679"/>
    </source>
</evidence>
<protein>
    <recommendedName>
        <fullName evidence="2">Glycosyl transferase family 1 domain-containing protein</fullName>
    </recommendedName>
</protein>
<dbReference type="GO" id="GO:0016757">
    <property type="term" value="F:glycosyltransferase activity"/>
    <property type="evidence" value="ECO:0007669"/>
    <property type="project" value="InterPro"/>
</dbReference>
<accession>A0A9X0W8K6</accession>
<dbReference type="GO" id="GO:0009103">
    <property type="term" value="P:lipopolysaccharide biosynthetic process"/>
    <property type="evidence" value="ECO:0007669"/>
    <property type="project" value="TreeGrafter"/>
</dbReference>
<evidence type="ECO:0000313" key="3">
    <source>
        <dbReference type="EMBL" id="MBK1618817.1"/>
    </source>
</evidence>
<keyword evidence="1" id="KW-0808">Transferase</keyword>
<sequence length="349" mass="37100">MSHRRLNFLIPGNLAAPTGGYRYDRRIIAGLRAHGWQVNPITLDASFPAPSAAARADAAAKLQAVADNERVLIDGLALGVIPEIVEQQQARLRLIGLVHHPLADESGLSTECSRALRASESAALALMHALVVTSGATARRVQAMGLDAAQITVIEPGTDPAPLAKRAGREPLQLLCVGALIPRKGHRFLIEALATLRDLAWRLTIIGSLEQDRATALNIQSQIQTLGLSERVLLSGEVDDSRLGAAYQQADLFVLPSLLEGYGMAFSEALAHGLPILGCNAGAVADTVPNTAGLLVEPRSSAALAAALRRLLSNSSERAQLAAGAERARAQRPNWPNQAQRWAQLLENV</sequence>
<organism evidence="3 4">
    <name type="scientific">Lamprobacter modestohalophilus</name>
    <dbReference type="NCBI Taxonomy" id="1064514"/>
    <lineage>
        <taxon>Bacteria</taxon>
        <taxon>Pseudomonadati</taxon>
        <taxon>Pseudomonadota</taxon>
        <taxon>Gammaproteobacteria</taxon>
        <taxon>Chromatiales</taxon>
        <taxon>Chromatiaceae</taxon>
        <taxon>Lamprobacter</taxon>
    </lineage>
</organism>
<keyword evidence="4" id="KW-1185">Reference proteome</keyword>
<dbReference type="PANTHER" id="PTHR46401:SF2">
    <property type="entry name" value="GLYCOSYLTRANSFERASE WBBK-RELATED"/>
    <property type="match status" value="1"/>
</dbReference>
<evidence type="ECO:0000259" key="2">
    <source>
        <dbReference type="Pfam" id="PF00534"/>
    </source>
</evidence>
<dbReference type="PANTHER" id="PTHR46401">
    <property type="entry name" value="GLYCOSYLTRANSFERASE WBBK-RELATED"/>
    <property type="match status" value="1"/>
</dbReference>
<comment type="caution">
    <text evidence="3">The sequence shown here is derived from an EMBL/GenBank/DDBJ whole genome shotgun (WGS) entry which is preliminary data.</text>
</comment>
<proteinExistence type="predicted"/>
<evidence type="ECO:0000313" key="4">
    <source>
        <dbReference type="Proteomes" id="UP001138768"/>
    </source>
</evidence>